<dbReference type="AlphaFoldDB" id="A0A7J7LWE6"/>
<reference evidence="1 2" key="1">
    <citation type="journal article" date="2020" name="IScience">
        <title>Genome Sequencing of the Endangered Kingdonia uniflora (Circaeasteraceae, Ranunculales) Reveals Potential Mechanisms of Evolutionary Specialization.</title>
        <authorList>
            <person name="Sun Y."/>
            <person name="Deng T."/>
            <person name="Zhang A."/>
            <person name="Moore M.J."/>
            <person name="Landis J.B."/>
            <person name="Lin N."/>
            <person name="Zhang H."/>
            <person name="Zhang X."/>
            <person name="Huang J."/>
            <person name="Zhang X."/>
            <person name="Sun H."/>
            <person name="Wang H."/>
        </authorList>
    </citation>
    <scope>NUCLEOTIDE SEQUENCE [LARGE SCALE GENOMIC DNA]</scope>
    <source>
        <strain evidence="1">TB1705</strain>
        <tissue evidence="1">Leaf</tissue>
    </source>
</reference>
<dbReference type="OrthoDB" id="292964at2759"/>
<evidence type="ECO:0000313" key="2">
    <source>
        <dbReference type="Proteomes" id="UP000541444"/>
    </source>
</evidence>
<keyword evidence="2" id="KW-1185">Reference proteome</keyword>
<dbReference type="InterPro" id="IPR035927">
    <property type="entry name" value="DUSP-like_sf"/>
</dbReference>
<protein>
    <submittedName>
        <fullName evidence="1">Uncharacterized protein</fullName>
    </submittedName>
</protein>
<name>A0A7J7LWE6_9MAGN</name>
<evidence type="ECO:0000313" key="1">
    <source>
        <dbReference type="EMBL" id="KAF6146850.1"/>
    </source>
</evidence>
<accession>A0A7J7LWE6</accession>
<proteinExistence type="predicted"/>
<comment type="caution">
    <text evidence="1">The sequence shown here is derived from an EMBL/GenBank/DDBJ whole genome shotgun (WGS) entry which is preliminary data.</text>
</comment>
<dbReference type="SUPFAM" id="SSF143791">
    <property type="entry name" value="DUSP-like"/>
    <property type="match status" value="1"/>
</dbReference>
<dbReference type="Proteomes" id="UP000541444">
    <property type="component" value="Unassembled WGS sequence"/>
</dbReference>
<gene>
    <name evidence="1" type="ORF">GIB67_018503</name>
</gene>
<sequence length="170" mass="19323">MKQNTATFLVHVPIDDDSTDFQHSDKVKLMKAPRPGLMDNSHLIVNGSEGESHVLELIQTLMEGCDYVLAPQDVWKKLHYCLLDSLLQYGSHLTKFIVLVAFQASSCVCTKGGPELPRRMIQQSSQIRSFSVEVYPLRLQLTDARDNKQFVIHISKKVLYPCLFISFQNV</sequence>
<organism evidence="1 2">
    <name type="scientific">Kingdonia uniflora</name>
    <dbReference type="NCBI Taxonomy" id="39325"/>
    <lineage>
        <taxon>Eukaryota</taxon>
        <taxon>Viridiplantae</taxon>
        <taxon>Streptophyta</taxon>
        <taxon>Embryophyta</taxon>
        <taxon>Tracheophyta</taxon>
        <taxon>Spermatophyta</taxon>
        <taxon>Magnoliopsida</taxon>
        <taxon>Ranunculales</taxon>
        <taxon>Circaeasteraceae</taxon>
        <taxon>Kingdonia</taxon>
    </lineage>
</organism>
<dbReference type="Gene3D" id="3.30.2230.10">
    <property type="entry name" value="DUSP-like"/>
    <property type="match status" value="1"/>
</dbReference>
<dbReference type="EMBL" id="JACGCM010001954">
    <property type="protein sequence ID" value="KAF6146850.1"/>
    <property type="molecule type" value="Genomic_DNA"/>
</dbReference>